<organism evidence="2 3">
    <name type="scientific">Microbacterium resistens</name>
    <dbReference type="NCBI Taxonomy" id="156977"/>
    <lineage>
        <taxon>Bacteria</taxon>
        <taxon>Bacillati</taxon>
        <taxon>Actinomycetota</taxon>
        <taxon>Actinomycetes</taxon>
        <taxon>Micrococcales</taxon>
        <taxon>Microbacteriaceae</taxon>
        <taxon>Microbacterium</taxon>
    </lineage>
</organism>
<gene>
    <name evidence="2" type="ORF">J2Y69_001142</name>
</gene>
<dbReference type="EMBL" id="JAVDUM010000004">
    <property type="protein sequence ID" value="MDR6866549.1"/>
    <property type="molecule type" value="Genomic_DNA"/>
</dbReference>
<feature type="transmembrane region" description="Helical" evidence="1">
    <location>
        <begin position="55"/>
        <end position="76"/>
    </location>
</feature>
<evidence type="ECO:0000313" key="3">
    <source>
        <dbReference type="Proteomes" id="UP001259347"/>
    </source>
</evidence>
<accession>A0ABU1SAA4</accession>
<sequence>MSRALRVVARILGAIGLGAVAGLHAVWAAGSPWPAKDAKQLYTAVVGQSDLQPSAAATGVIAAGATGAALLSAGALGDGRLQRLGLRLMGTVMLLRAASGGSAALIVLGLPPAGDTFQRLDRRYYRPFAAILGLALWVAAGGRGRVGR</sequence>
<keyword evidence="1" id="KW-0472">Membrane</keyword>
<dbReference type="Pfam" id="PF13160">
    <property type="entry name" value="DUF3995"/>
    <property type="match status" value="1"/>
</dbReference>
<keyword evidence="1" id="KW-1133">Transmembrane helix</keyword>
<comment type="caution">
    <text evidence="2">The sequence shown here is derived from an EMBL/GenBank/DDBJ whole genome shotgun (WGS) entry which is preliminary data.</text>
</comment>
<evidence type="ECO:0008006" key="4">
    <source>
        <dbReference type="Google" id="ProtNLM"/>
    </source>
</evidence>
<protein>
    <recommendedName>
        <fullName evidence="4">DUF3995 domain-containing protein</fullName>
    </recommendedName>
</protein>
<dbReference type="Proteomes" id="UP001259347">
    <property type="component" value="Unassembled WGS sequence"/>
</dbReference>
<reference evidence="2 3" key="1">
    <citation type="submission" date="2023-07" db="EMBL/GenBank/DDBJ databases">
        <title>Sorghum-associated microbial communities from plants grown in Nebraska, USA.</title>
        <authorList>
            <person name="Schachtman D."/>
        </authorList>
    </citation>
    <scope>NUCLEOTIDE SEQUENCE [LARGE SCALE GENOMIC DNA]</scope>
    <source>
        <strain evidence="2 3">2980</strain>
    </source>
</reference>
<keyword evidence="1" id="KW-0812">Transmembrane</keyword>
<name>A0ABU1SAA4_9MICO</name>
<keyword evidence="3" id="KW-1185">Reference proteome</keyword>
<dbReference type="RefSeq" id="WP_310018474.1">
    <property type="nucleotide sequence ID" value="NZ_JAVDUM010000004.1"/>
</dbReference>
<feature type="transmembrane region" description="Helical" evidence="1">
    <location>
        <begin position="124"/>
        <end position="142"/>
    </location>
</feature>
<dbReference type="InterPro" id="IPR025058">
    <property type="entry name" value="DUF3995"/>
</dbReference>
<feature type="transmembrane region" description="Helical" evidence="1">
    <location>
        <begin position="88"/>
        <end position="112"/>
    </location>
</feature>
<proteinExistence type="predicted"/>
<evidence type="ECO:0000256" key="1">
    <source>
        <dbReference type="SAM" id="Phobius"/>
    </source>
</evidence>
<evidence type="ECO:0000313" key="2">
    <source>
        <dbReference type="EMBL" id="MDR6866549.1"/>
    </source>
</evidence>